<protein>
    <submittedName>
        <fullName evidence="9">Aminotransferase, class V</fullName>
    </submittedName>
</protein>
<dbReference type="PIRSF" id="PIRSF000524">
    <property type="entry name" value="SPT"/>
    <property type="match status" value="1"/>
</dbReference>
<feature type="binding site" evidence="6">
    <location>
        <position position="336"/>
    </location>
    <ligand>
        <name>substrate</name>
    </ligand>
</feature>
<dbReference type="GO" id="GO:0004760">
    <property type="term" value="F:L-serine-pyruvate transaminase activity"/>
    <property type="evidence" value="ECO:0007669"/>
    <property type="project" value="TreeGrafter"/>
</dbReference>
<organism evidence="9 10">
    <name type="scientific">Gottschalkia purinilytica</name>
    <name type="common">Clostridium purinilyticum</name>
    <dbReference type="NCBI Taxonomy" id="1503"/>
    <lineage>
        <taxon>Bacteria</taxon>
        <taxon>Bacillati</taxon>
        <taxon>Bacillota</taxon>
        <taxon>Tissierellia</taxon>
        <taxon>Tissierellales</taxon>
        <taxon>Gottschalkiaceae</taxon>
        <taxon>Gottschalkia</taxon>
    </lineage>
</organism>
<dbReference type="InterPro" id="IPR015424">
    <property type="entry name" value="PyrdxlP-dep_Trfase"/>
</dbReference>
<reference evidence="10" key="1">
    <citation type="submission" date="2015-07" db="EMBL/GenBank/DDBJ databases">
        <title>Draft genome sequence of the purine-degrading Gottschalkia purinilyticum DSM 1384 (formerly Clostridium purinilyticum).</title>
        <authorList>
            <person name="Poehlein A."/>
            <person name="Schiel-Bengelsdorf B."/>
            <person name="Bengelsdorf F.R."/>
            <person name="Daniel R."/>
            <person name="Duerre P."/>
        </authorList>
    </citation>
    <scope>NUCLEOTIDE SEQUENCE [LARGE SCALE GENOMIC DNA]</scope>
    <source>
        <strain evidence="10">DSM 1384</strain>
    </source>
</reference>
<keyword evidence="5 7" id="KW-0663">Pyridoxal phosphate</keyword>
<dbReference type="SUPFAM" id="SSF53383">
    <property type="entry name" value="PLP-dependent transferases"/>
    <property type="match status" value="1"/>
</dbReference>
<evidence type="ECO:0000256" key="4">
    <source>
        <dbReference type="ARBA" id="ARBA00022679"/>
    </source>
</evidence>
<evidence type="ECO:0000256" key="7">
    <source>
        <dbReference type="PIRSR" id="PIRSR000524-50"/>
    </source>
</evidence>
<sequence>MIMRHPLIMTPGPTQVHEEVRRAMSIEPTNPDLDENFFEFYKNTCNKIKRLLNTNNDVLILDGEGILGLEAACASLIEPGDRVLCIDNGIFGNGFGDFAKMYGGNVVYFKSDYKKSIDIKELEEFLKEDSDFKVATLVHCETPAGIVNPVDEICPLLKKYGIVSIIDSVSAIGGELVKVDEWNMDIVLGGSQKCLSAPPGLTFLSISDDAWNIISNRKIPIAGFYCNIGVWKNWYEDKWFPYTQPISDIYALDCAIDRLLSKNDYVYRHKKIANAVRMAIVNSGLSLYPLEGFSNTVTTILVPEGVSYRNIYNDMLKDHNIMIAGAFDYLKDKVLRIGHMGENCYEEKLYITLKALDSTLRKYNIKLKGEIHKYFIDEI</sequence>
<evidence type="ECO:0000256" key="1">
    <source>
        <dbReference type="ARBA" id="ARBA00001933"/>
    </source>
</evidence>
<comment type="similarity">
    <text evidence="2">Belongs to the class-V pyridoxal-phosphate-dependent aminotransferase family.</text>
</comment>
<dbReference type="STRING" id="1503.CLPU_1c03790"/>
<dbReference type="InterPro" id="IPR015421">
    <property type="entry name" value="PyrdxlP-dep_Trfase_major"/>
</dbReference>
<dbReference type="FunFam" id="3.40.640.10:FF:000172">
    <property type="entry name" value="Pyridoxal phosphate-dependent aminotransferase"/>
    <property type="match status" value="1"/>
</dbReference>
<dbReference type="GO" id="GO:0008453">
    <property type="term" value="F:alanine-glyoxylate transaminase activity"/>
    <property type="evidence" value="ECO:0007669"/>
    <property type="project" value="TreeGrafter"/>
</dbReference>
<keyword evidence="3 9" id="KW-0032">Aminotransferase</keyword>
<dbReference type="PANTHER" id="PTHR21152">
    <property type="entry name" value="AMINOTRANSFERASE CLASS V"/>
    <property type="match status" value="1"/>
</dbReference>
<evidence type="ECO:0000313" key="10">
    <source>
        <dbReference type="Proteomes" id="UP000037267"/>
    </source>
</evidence>
<accession>A0A0L0WFG7</accession>
<feature type="modified residue" description="N6-(pyridoxal phosphate)lysine" evidence="7">
    <location>
        <position position="193"/>
    </location>
</feature>
<evidence type="ECO:0000259" key="8">
    <source>
        <dbReference type="Pfam" id="PF00266"/>
    </source>
</evidence>
<dbReference type="EMBL" id="LGSS01000001">
    <property type="protein sequence ID" value="KNF10214.1"/>
    <property type="molecule type" value="Genomic_DNA"/>
</dbReference>
<dbReference type="GO" id="GO:0019265">
    <property type="term" value="P:glycine biosynthetic process, by transamination of glyoxylate"/>
    <property type="evidence" value="ECO:0007669"/>
    <property type="project" value="TreeGrafter"/>
</dbReference>
<evidence type="ECO:0000256" key="6">
    <source>
        <dbReference type="PIRSR" id="PIRSR000524-1"/>
    </source>
</evidence>
<evidence type="ECO:0000256" key="2">
    <source>
        <dbReference type="ARBA" id="ARBA00009236"/>
    </source>
</evidence>
<name>A0A0L0WFG7_GOTPU</name>
<gene>
    <name evidence="9" type="ORF">CLPU_1c03790</name>
</gene>
<dbReference type="InterPro" id="IPR024169">
    <property type="entry name" value="SP_NH2Trfase/AEP_transaminase"/>
</dbReference>
<proteinExistence type="inferred from homology"/>
<comment type="cofactor">
    <cofactor evidence="1 7">
        <name>pyridoxal 5'-phosphate</name>
        <dbReference type="ChEBI" id="CHEBI:597326"/>
    </cofactor>
</comment>
<keyword evidence="10" id="KW-1185">Reference proteome</keyword>
<dbReference type="InterPro" id="IPR000192">
    <property type="entry name" value="Aminotrans_V_dom"/>
</dbReference>
<evidence type="ECO:0000256" key="3">
    <source>
        <dbReference type="ARBA" id="ARBA00022576"/>
    </source>
</evidence>
<dbReference type="PANTHER" id="PTHR21152:SF24">
    <property type="entry name" value="ALANINE--GLYOXYLATE AMINOTRANSFERASE 1"/>
    <property type="match status" value="1"/>
</dbReference>
<dbReference type="InterPro" id="IPR015422">
    <property type="entry name" value="PyrdxlP-dep_Trfase_small"/>
</dbReference>
<evidence type="ECO:0000313" key="9">
    <source>
        <dbReference type="EMBL" id="KNF10214.1"/>
    </source>
</evidence>
<feature type="domain" description="Aminotransferase class V" evidence="8">
    <location>
        <begin position="32"/>
        <end position="266"/>
    </location>
</feature>
<dbReference type="Gene3D" id="3.40.640.10">
    <property type="entry name" value="Type I PLP-dependent aspartate aminotransferase-like (Major domain)"/>
    <property type="match status" value="1"/>
</dbReference>
<dbReference type="Proteomes" id="UP000037267">
    <property type="component" value="Unassembled WGS sequence"/>
</dbReference>
<dbReference type="AlphaFoldDB" id="A0A0L0WFG7"/>
<keyword evidence="4 9" id="KW-0808">Transferase</keyword>
<comment type="caution">
    <text evidence="9">The sequence shown here is derived from an EMBL/GenBank/DDBJ whole genome shotgun (WGS) entry which is preliminary data.</text>
</comment>
<dbReference type="PATRIC" id="fig|1503.3.peg.1258"/>
<evidence type="ECO:0000256" key="5">
    <source>
        <dbReference type="ARBA" id="ARBA00022898"/>
    </source>
</evidence>
<dbReference type="Pfam" id="PF00266">
    <property type="entry name" value="Aminotran_5"/>
    <property type="match status" value="1"/>
</dbReference>
<dbReference type="Gene3D" id="3.90.1150.10">
    <property type="entry name" value="Aspartate Aminotransferase, domain 1"/>
    <property type="match status" value="1"/>
</dbReference>